<evidence type="ECO:0000256" key="4">
    <source>
        <dbReference type="ARBA" id="ARBA00039113"/>
    </source>
</evidence>
<dbReference type="SUPFAM" id="SSF51556">
    <property type="entry name" value="Metallo-dependent hydrolases"/>
    <property type="match status" value="1"/>
</dbReference>
<dbReference type="EMBL" id="CAJNOH010000087">
    <property type="protein sequence ID" value="CAF0855377.1"/>
    <property type="molecule type" value="Genomic_DNA"/>
</dbReference>
<proteinExistence type="inferred from homology"/>
<dbReference type="Proteomes" id="UP000663854">
    <property type="component" value="Unassembled WGS sequence"/>
</dbReference>
<dbReference type="EC" id="3.5.2.2" evidence="4"/>
<comment type="catalytic activity">
    <reaction evidence="3">
        <text>5,6-dihydrouracil + H2O = 3-(carbamoylamino)propanoate + H(+)</text>
        <dbReference type="Rhea" id="RHEA:16121"/>
        <dbReference type="ChEBI" id="CHEBI:11892"/>
        <dbReference type="ChEBI" id="CHEBI:15377"/>
        <dbReference type="ChEBI" id="CHEBI:15378"/>
        <dbReference type="ChEBI" id="CHEBI:15901"/>
        <dbReference type="EC" id="3.5.2.2"/>
    </reaction>
</comment>
<evidence type="ECO:0000259" key="6">
    <source>
        <dbReference type="Pfam" id="PF01979"/>
    </source>
</evidence>
<evidence type="ECO:0000256" key="5">
    <source>
        <dbReference type="SAM" id="MobiDB-lite"/>
    </source>
</evidence>
<feature type="domain" description="Amidohydrolase-related" evidence="6">
    <location>
        <begin position="202"/>
        <end position="255"/>
    </location>
</feature>
<dbReference type="AlphaFoldDB" id="A0A813WSL2"/>
<dbReference type="PANTHER" id="PTHR11647:SF1">
    <property type="entry name" value="COLLAPSIN RESPONSE MEDIATOR PROTEIN"/>
    <property type="match status" value="1"/>
</dbReference>
<evidence type="ECO:0000256" key="3">
    <source>
        <dbReference type="ARBA" id="ARBA00036696"/>
    </source>
</evidence>
<dbReference type="InterPro" id="IPR011059">
    <property type="entry name" value="Metal-dep_hydrolase_composite"/>
</dbReference>
<dbReference type="InterPro" id="IPR006680">
    <property type="entry name" value="Amidohydro-rel"/>
</dbReference>
<dbReference type="Gene3D" id="2.30.40.10">
    <property type="entry name" value="Urease, subunit C, domain 1"/>
    <property type="match status" value="3"/>
</dbReference>
<organism evidence="7 8">
    <name type="scientific">Rotaria sordida</name>
    <dbReference type="NCBI Taxonomy" id="392033"/>
    <lineage>
        <taxon>Eukaryota</taxon>
        <taxon>Metazoa</taxon>
        <taxon>Spiralia</taxon>
        <taxon>Gnathifera</taxon>
        <taxon>Rotifera</taxon>
        <taxon>Eurotatoria</taxon>
        <taxon>Bdelloidea</taxon>
        <taxon>Philodinida</taxon>
        <taxon>Philodinidae</taxon>
        <taxon>Rotaria</taxon>
    </lineage>
</organism>
<gene>
    <name evidence="7" type="ORF">PYM288_LOCUS7273</name>
</gene>
<protein>
    <recommendedName>
        <fullName evidence="4">dihydropyrimidinase</fullName>
        <ecNumber evidence="4">3.5.2.2</ecNumber>
    </recommendedName>
</protein>
<comment type="similarity">
    <text evidence="2">Belongs to the metallo-dependent hydrolases superfamily. Hydantoinase/dihydropyrimidinase family.</text>
</comment>
<evidence type="ECO:0000256" key="1">
    <source>
        <dbReference type="ARBA" id="ARBA00001947"/>
    </source>
</evidence>
<reference evidence="7" key="1">
    <citation type="submission" date="2021-02" db="EMBL/GenBank/DDBJ databases">
        <authorList>
            <person name="Nowell W R."/>
        </authorList>
    </citation>
    <scope>NUCLEOTIDE SEQUENCE</scope>
</reference>
<evidence type="ECO:0000313" key="7">
    <source>
        <dbReference type="EMBL" id="CAF0855377.1"/>
    </source>
</evidence>
<evidence type="ECO:0000313" key="8">
    <source>
        <dbReference type="Proteomes" id="UP000663854"/>
    </source>
</evidence>
<dbReference type="Pfam" id="PF01979">
    <property type="entry name" value="Amidohydro_1"/>
    <property type="match status" value="1"/>
</dbReference>
<feature type="compositionally biased region" description="Polar residues" evidence="5">
    <location>
        <begin position="67"/>
        <end position="76"/>
    </location>
</feature>
<dbReference type="PANTHER" id="PTHR11647">
    <property type="entry name" value="HYDRANTOINASE/DIHYDROPYRIMIDINASE FAMILY MEMBER"/>
    <property type="match status" value="1"/>
</dbReference>
<feature type="region of interest" description="Disordered" evidence="5">
    <location>
        <begin position="60"/>
        <end position="84"/>
    </location>
</feature>
<dbReference type="GO" id="GO:0004157">
    <property type="term" value="F:dihydropyrimidinase activity"/>
    <property type="evidence" value="ECO:0007669"/>
    <property type="project" value="UniProtKB-EC"/>
</dbReference>
<comment type="cofactor">
    <cofactor evidence="1">
        <name>Zn(2+)</name>
        <dbReference type="ChEBI" id="CHEBI:29105"/>
    </cofactor>
</comment>
<dbReference type="GO" id="GO:0005829">
    <property type="term" value="C:cytosol"/>
    <property type="evidence" value="ECO:0007669"/>
    <property type="project" value="TreeGrafter"/>
</dbReference>
<accession>A0A813WSL2</accession>
<comment type="caution">
    <text evidence="7">The sequence shown here is derived from an EMBL/GenBank/DDBJ whole genome shotgun (WGS) entry which is preliminary data.</text>
</comment>
<evidence type="ECO:0000256" key="2">
    <source>
        <dbReference type="ARBA" id="ARBA00008829"/>
    </source>
</evidence>
<dbReference type="InterPro" id="IPR032466">
    <property type="entry name" value="Metal_Hydrolase"/>
</dbReference>
<dbReference type="SUPFAM" id="SSF51338">
    <property type="entry name" value="Composite domain of metallo-dependent hydrolases"/>
    <property type="match status" value="3"/>
</dbReference>
<name>A0A813WSL2_9BILA</name>
<dbReference type="Gene3D" id="3.20.20.140">
    <property type="entry name" value="Metal-dependent hydrolases"/>
    <property type="match status" value="2"/>
</dbReference>
<sequence length="791" mass="83771">MVIRDGKIIALGATGVVVPKDAVVIDCKDKYIYPSFVDIYTDYGVAPAGGAAGAGGRGGGGGGFGNTPPQITSNKTGPYGWNQALKPEAWNDNQSLPQIFDADDKWNDLRAFRIGKEFGTQYIIKAGGNEYQRIKEIADTKASFILSLNFPQAMDVEDPNDARAVSLGDMKHWELAPTNPAAFEKANISFCLTTADLRDPKQFLTNLRKAIEMGLSETRAMDALTKTPATLLGVYDKVGSLETGKLANFLITSGPIFSATTTILHNWVHGGKYAIKEDAWYDVKGMYNLTINTPAGAVNYSLDVKSASVANVIGKDTLTGRFTFDGKMVKLNFSPIPARRPGGGNAGGGFGGGRGGAAAAAPTGPQYRLSGVSSGTNWNGTGEDTAGNKITWSASFASAVTASTDTAARRRPAGPQRLAKVTFPFDGYGWEEAPKQEDLLIKNATVWTSEKEGKLENTDVLLKGGKISKIGKNLSDAGAKVIDATGKHVTAGIIDEHSHIAAASINEGGQSVTSEVRIADNLNPEDINIYRQLSGGVTSSHILHGSANTIGGQTQLIKLRWGANDDDLKFKGSDGFIKFALGENITNVGTNISAASGATVIDAKGKHVYPGLILPSCDLGLKEIGAGVRASNDVSELGDFNSNIRSITAYNTDSRVIAVLRSNGILLAGVTPEGGLISGSSSVVQLDAWNWEDAAYKMDAAIHLRMPSFINRFGRRGGGGPPGGFPGGFGGAAGADPARAALDRVESIKAFFREAKGYLQETAHTNTNLKFEAVKGKTNVDRYRLCKRVWF</sequence>
<dbReference type="InterPro" id="IPR050378">
    <property type="entry name" value="Metallo-dep_Hydrolases_sf"/>
</dbReference>